<dbReference type="Pfam" id="PF07654">
    <property type="entry name" value="C1-set"/>
    <property type="match status" value="1"/>
</dbReference>
<gene>
    <name evidence="2" type="ORF">AGOR_G00163730</name>
</gene>
<sequence>MDDSAESESKKKYTISSQLRITKSVWFSSRNKFSCNVEFYNGKTTVTHSDFIKVAPSCGTTTDDNQRNGYIAEFPTLCFW</sequence>
<feature type="domain" description="Immunoglobulin C1-set" evidence="1">
    <location>
        <begin position="6"/>
        <end position="39"/>
    </location>
</feature>
<dbReference type="InterPro" id="IPR036179">
    <property type="entry name" value="Ig-like_dom_sf"/>
</dbReference>
<evidence type="ECO:0000259" key="1">
    <source>
        <dbReference type="Pfam" id="PF07654"/>
    </source>
</evidence>
<dbReference type="EMBL" id="JAERUA010000015">
    <property type="protein sequence ID" value="KAI1889521.1"/>
    <property type="molecule type" value="Genomic_DNA"/>
</dbReference>
<dbReference type="AlphaFoldDB" id="A0A8T3CZB6"/>
<organism evidence="2 3">
    <name type="scientific">Albula goreensis</name>
    <dbReference type="NCBI Taxonomy" id="1534307"/>
    <lineage>
        <taxon>Eukaryota</taxon>
        <taxon>Metazoa</taxon>
        <taxon>Chordata</taxon>
        <taxon>Craniata</taxon>
        <taxon>Vertebrata</taxon>
        <taxon>Euteleostomi</taxon>
        <taxon>Actinopterygii</taxon>
        <taxon>Neopterygii</taxon>
        <taxon>Teleostei</taxon>
        <taxon>Albuliformes</taxon>
        <taxon>Albulidae</taxon>
        <taxon>Albula</taxon>
    </lineage>
</organism>
<keyword evidence="3" id="KW-1185">Reference proteome</keyword>
<evidence type="ECO:0000313" key="2">
    <source>
        <dbReference type="EMBL" id="KAI1889521.1"/>
    </source>
</evidence>
<dbReference type="OrthoDB" id="9049585at2759"/>
<comment type="caution">
    <text evidence="2">The sequence shown here is derived from an EMBL/GenBank/DDBJ whole genome shotgun (WGS) entry which is preliminary data.</text>
</comment>
<name>A0A8T3CZB6_9TELE</name>
<dbReference type="Proteomes" id="UP000829720">
    <property type="component" value="Unassembled WGS sequence"/>
</dbReference>
<dbReference type="InterPro" id="IPR013783">
    <property type="entry name" value="Ig-like_fold"/>
</dbReference>
<dbReference type="InterPro" id="IPR003597">
    <property type="entry name" value="Ig_C1-set"/>
</dbReference>
<proteinExistence type="predicted"/>
<accession>A0A8T3CZB6</accession>
<reference evidence="2" key="1">
    <citation type="submission" date="2021-01" db="EMBL/GenBank/DDBJ databases">
        <authorList>
            <person name="Zahm M."/>
            <person name="Roques C."/>
            <person name="Cabau C."/>
            <person name="Klopp C."/>
            <person name="Donnadieu C."/>
            <person name="Jouanno E."/>
            <person name="Lampietro C."/>
            <person name="Louis A."/>
            <person name="Herpin A."/>
            <person name="Echchiki A."/>
            <person name="Berthelot C."/>
            <person name="Parey E."/>
            <person name="Roest-Crollius H."/>
            <person name="Braasch I."/>
            <person name="Postlethwait J."/>
            <person name="Bobe J."/>
            <person name="Montfort J."/>
            <person name="Bouchez O."/>
            <person name="Begum T."/>
            <person name="Mejri S."/>
            <person name="Adams A."/>
            <person name="Chen W.-J."/>
            <person name="Guiguen Y."/>
        </authorList>
    </citation>
    <scope>NUCLEOTIDE SEQUENCE</scope>
    <source>
        <tissue evidence="2">Blood</tissue>
    </source>
</reference>
<protein>
    <recommendedName>
        <fullName evidence="1">Immunoglobulin C1-set domain-containing protein</fullName>
    </recommendedName>
</protein>
<dbReference type="Gene3D" id="2.60.40.10">
    <property type="entry name" value="Immunoglobulins"/>
    <property type="match status" value="1"/>
</dbReference>
<evidence type="ECO:0000313" key="3">
    <source>
        <dbReference type="Proteomes" id="UP000829720"/>
    </source>
</evidence>
<dbReference type="SUPFAM" id="SSF48726">
    <property type="entry name" value="Immunoglobulin"/>
    <property type="match status" value="1"/>
</dbReference>